<evidence type="ECO:0000256" key="3">
    <source>
        <dbReference type="ARBA" id="ARBA00010756"/>
    </source>
</evidence>
<dbReference type="Pfam" id="PF21478">
    <property type="entry name" value="GcvP2_C"/>
    <property type="match status" value="1"/>
</dbReference>
<feature type="modified residue" description="N6-(pyridoxal phosphate)lysine" evidence="8">
    <location>
        <position position="698"/>
    </location>
</feature>
<dbReference type="PANTHER" id="PTHR11773:SF13">
    <property type="entry name" value="GLYCINE DEHYDROGENASE (DECARBOXYLATING)"/>
    <property type="match status" value="1"/>
</dbReference>
<dbReference type="InterPro" id="IPR003437">
    <property type="entry name" value="GcvP"/>
</dbReference>
<dbReference type="InterPro" id="IPR015424">
    <property type="entry name" value="PyrdxlP-dep_Trfase"/>
</dbReference>
<evidence type="ECO:0000313" key="11">
    <source>
        <dbReference type="EMBL" id="UOO92320.1"/>
    </source>
</evidence>
<dbReference type="InterPro" id="IPR049316">
    <property type="entry name" value="GDC-P_C"/>
</dbReference>
<dbReference type="HAMAP" id="MF_00711">
    <property type="entry name" value="GcvP"/>
    <property type="match status" value="1"/>
</dbReference>
<evidence type="ECO:0000259" key="9">
    <source>
        <dbReference type="Pfam" id="PF02347"/>
    </source>
</evidence>
<evidence type="ECO:0000256" key="1">
    <source>
        <dbReference type="ARBA" id="ARBA00001933"/>
    </source>
</evidence>
<gene>
    <name evidence="8 11" type="primary">gcvP</name>
    <name evidence="11" type="ORF">LVJ81_12005</name>
</gene>
<dbReference type="Pfam" id="PF02347">
    <property type="entry name" value="GDC-P"/>
    <property type="match status" value="2"/>
</dbReference>
<feature type="domain" description="Glycine dehydrogenase C-terminal" evidence="10">
    <location>
        <begin position="770"/>
        <end position="891"/>
    </location>
</feature>
<dbReference type="EC" id="1.4.4.2" evidence="8"/>
<dbReference type="GO" id="GO:0004375">
    <property type="term" value="F:glycine dehydrogenase (decarboxylating) activity"/>
    <property type="evidence" value="ECO:0007669"/>
    <property type="project" value="UniProtKB-EC"/>
</dbReference>
<evidence type="ECO:0000256" key="7">
    <source>
        <dbReference type="ARBA" id="ARBA00049026"/>
    </source>
</evidence>
<dbReference type="CDD" id="cd00613">
    <property type="entry name" value="GDC-P"/>
    <property type="match status" value="1"/>
</dbReference>
<evidence type="ECO:0000256" key="2">
    <source>
        <dbReference type="ARBA" id="ARBA00003788"/>
    </source>
</evidence>
<name>A0ABY4E9A5_VITST</name>
<evidence type="ECO:0000256" key="8">
    <source>
        <dbReference type="HAMAP-Rule" id="MF_00711"/>
    </source>
</evidence>
<feature type="domain" description="Glycine cleavage system P-protein N-terminal" evidence="9">
    <location>
        <begin position="15"/>
        <end position="438"/>
    </location>
</feature>
<evidence type="ECO:0000313" key="12">
    <source>
        <dbReference type="Proteomes" id="UP000832034"/>
    </source>
</evidence>
<keyword evidence="12" id="KW-1185">Reference proteome</keyword>
<comment type="subunit">
    <text evidence="4 8">The glycine cleavage system is composed of four proteins: P, T, L and H.</text>
</comment>
<evidence type="ECO:0000256" key="6">
    <source>
        <dbReference type="ARBA" id="ARBA00023002"/>
    </source>
</evidence>
<dbReference type="InterPro" id="IPR049315">
    <property type="entry name" value="GDC-P_N"/>
</dbReference>
<dbReference type="InterPro" id="IPR015421">
    <property type="entry name" value="PyrdxlP-dep_Trfase_major"/>
</dbReference>
<evidence type="ECO:0000259" key="10">
    <source>
        <dbReference type="Pfam" id="PF21478"/>
    </source>
</evidence>
<protein>
    <recommendedName>
        <fullName evidence="8">Glycine dehydrogenase (decarboxylating)</fullName>
        <ecNumber evidence="8">1.4.4.2</ecNumber>
    </recommendedName>
    <alternativeName>
        <fullName evidence="8">Glycine cleavage system P-protein</fullName>
    </alternativeName>
    <alternativeName>
        <fullName evidence="8">Glycine decarboxylase</fullName>
    </alternativeName>
    <alternativeName>
        <fullName evidence="8">Glycine dehydrogenase (aminomethyl-transferring)</fullName>
    </alternativeName>
</protein>
<keyword evidence="6 8" id="KW-0560">Oxidoreductase</keyword>
<reference evidence="11" key="2">
    <citation type="journal article" date="2022" name="Res Sq">
        <title>Evolution of multicellular longitudinally dividing oral cavity symbionts (Neisseriaceae).</title>
        <authorList>
            <person name="Nyongesa S."/>
            <person name="Weber P."/>
            <person name="Bernet E."/>
            <person name="Pullido F."/>
            <person name="Nieckarz M."/>
            <person name="Delaby M."/>
            <person name="Nieves C."/>
            <person name="Viehboeck T."/>
            <person name="Krause N."/>
            <person name="Rivera-Millot A."/>
            <person name="Nakamura A."/>
            <person name="Vischer N."/>
            <person name="VanNieuwenhze M."/>
            <person name="Brun Y."/>
            <person name="Cava F."/>
            <person name="Bulgheresi S."/>
            <person name="Veyrier F."/>
        </authorList>
    </citation>
    <scope>NUCLEOTIDE SEQUENCE</scope>
    <source>
        <strain evidence="11">SAG 1488-6</strain>
    </source>
</reference>
<dbReference type="Proteomes" id="UP000832034">
    <property type="component" value="Chromosome"/>
</dbReference>
<evidence type="ECO:0000256" key="5">
    <source>
        <dbReference type="ARBA" id="ARBA00022898"/>
    </source>
</evidence>
<dbReference type="EMBL" id="CP091512">
    <property type="protein sequence ID" value="UOO92320.1"/>
    <property type="molecule type" value="Genomic_DNA"/>
</dbReference>
<comment type="similarity">
    <text evidence="3 8">Belongs to the GcvP family.</text>
</comment>
<organism evidence="11 12">
    <name type="scientific">Vitreoscilla stercoraria</name>
    <dbReference type="NCBI Taxonomy" id="61"/>
    <lineage>
        <taxon>Bacteria</taxon>
        <taxon>Pseudomonadati</taxon>
        <taxon>Pseudomonadota</taxon>
        <taxon>Betaproteobacteria</taxon>
        <taxon>Neisseriales</taxon>
        <taxon>Neisseriaceae</taxon>
        <taxon>Vitreoscilla</taxon>
    </lineage>
</organism>
<proteinExistence type="inferred from homology"/>
<dbReference type="NCBIfam" id="TIGR00461">
    <property type="entry name" value="gcvP"/>
    <property type="match status" value="1"/>
</dbReference>
<comment type="function">
    <text evidence="2 8">The glycine cleavage system catalyzes the degradation of glycine. The P protein binds the alpha-amino group of glycine through its pyridoxal phosphate cofactor; CO(2) is released and the remaining methylamine moiety is then transferred to the lipoamide cofactor of the H protein.</text>
</comment>
<accession>A0ABY4E9A5</accession>
<dbReference type="PANTHER" id="PTHR11773">
    <property type="entry name" value="GLYCINE DEHYDROGENASE, DECARBOXYLATING"/>
    <property type="match status" value="1"/>
</dbReference>
<dbReference type="Gene3D" id="3.90.1150.10">
    <property type="entry name" value="Aspartate Aminotransferase, domain 1"/>
    <property type="match status" value="2"/>
</dbReference>
<sequence length="950" mass="102968">MSFNELFNAGEFIGRHIGINADSTQQMLQAVGADSIDAFLSQTVPDSVRMPGELNLPDSVTETDALQQLRGLADNIKVNNSYIGLGYYPTRLPYVIQRNVLENPGWYTAYTPYQAEIAQGRLEALLNFQQVCIDLSGLELAGASLLDEATAAAEAMSLAKRMSKVKTDRYFVDARVYPQTLDVMQTRAQYFGFELVVGDFEQAQEGEYFGALLQYVGKDGDVVDLTDIIAALKAKGTNVAVAADVMSLVLLKSPGEMGADVALGNTQRFGVPMGFGGPHAAFFAFTDAAKRSAPGRIIGVSVDAKGKRALRMALQTREQHIRREKANSNICTSQVLLANLAGMYAVYHGPEGVKRIANRIHALATAFADVINAAEGVSVVHAQFFDTVLVEAGDKAAAIYEALLAQGVNVRPVGETALAVAFHELSNAQDFAQLTEAFTGTAASLPAEAKSSLNAAVLRTDAILSHPVFNSHHTEHEMLRYLKKLEDKDLAMNRSMISLGSCTMKLNATAEMIPITWPEFGQVHPFAPLDQVGGYLQMIESLQDYLKAITGFDDISMQPNSGAQGEYAGIVAIRRYQEAQGESHRDICLIPRSAHGTNPATANMAGLKVVVVETDEYGNVDVADLKAKAEQHKDNLSALMITYPSTHGVFEEGIREICDVIHANGGQVYMDGANLNAQVGLMQPAEVGADVLHMNLHKTFCIPHGGGGPGMGPIGLKSHLAPFKASHAVSGVFNAVDGQGAVSAAPYGSASILPITWMYITMMGKDIKQATEAALLNANYLATKLAEDYPILYSGKNGRVAHECIVDLRPLKADSGITEVDIAKRLMDYGFHAPTMSFPVAGTLMIEPTESESKAELDRFIAAMKNIKQEALKVQNGVWPKDNNPLCNAPHTAYNVIDGEWNHPYSRDEAVYPLDYVRDNKFWPTVNRIDDVYGDRNLVCSCPPMDVYED</sequence>
<dbReference type="RefSeq" id="WP_019959321.1">
    <property type="nucleotide sequence ID" value="NZ_CP091512.1"/>
</dbReference>
<comment type="catalytic activity">
    <reaction evidence="7 8">
        <text>N(6)-[(R)-lipoyl]-L-lysyl-[glycine-cleavage complex H protein] + glycine + H(+) = N(6)-[(R)-S(8)-aminomethyldihydrolipoyl]-L-lysyl-[glycine-cleavage complex H protein] + CO2</text>
        <dbReference type="Rhea" id="RHEA:24304"/>
        <dbReference type="Rhea" id="RHEA-COMP:10494"/>
        <dbReference type="Rhea" id="RHEA-COMP:10495"/>
        <dbReference type="ChEBI" id="CHEBI:15378"/>
        <dbReference type="ChEBI" id="CHEBI:16526"/>
        <dbReference type="ChEBI" id="CHEBI:57305"/>
        <dbReference type="ChEBI" id="CHEBI:83099"/>
        <dbReference type="ChEBI" id="CHEBI:83143"/>
        <dbReference type="EC" id="1.4.4.2"/>
    </reaction>
</comment>
<dbReference type="InterPro" id="IPR020581">
    <property type="entry name" value="GDC_P"/>
</dbReference>
<keyword evidence="5 8" id="KW-0663">Pyridoxal phosphate</keyword>
<dbReference type="SUPFAM" id="SSF53383">
    <property type="entry name" value="PLP-dependent transferases"/>
    <property type="match status" value="2"/>
</dbReference>
<dbReference type="InterPro" id="IPR015422">
    <property type="entry name" value="PyrdxlP-dep_Trfase_small"/>
</dbReference>
<comment type="cofactor">
    <cofactor evidence="1 8">
        <name>pyridoxal 5'-phosphate</name>
        <dbReference type="ChEBI" id="CHEBI:597326"/>
    </cofactor>
</comment>
<reference evidence="11" key="1">
    <citation type="submission" date="2021-12" db="EMBL/GenBank/DDBJ databases">
        <authorList>
            <person name="Veyrier F.J."/>
        </authorList>
    </citation>
    <scope>NUCLEOTIDE SEQUENCE</scope>
    <source>
        <strain evidence="11">SAG 1488-6</strain>
    </source>
</reference>
<evidence type="ECO:0000256" key="4">
    <source>
        <dbReference type="ARBA" id="ARBA00011690"/>
    </source>
</evidence>
<feature type="domain" description="Glycine cleavage system P-protein N-terminal" evidence="9">
    <location>
        <begin position="470"/>
        <end position="716"/>
    </location>
</feature>
<dbReference type="NCBIfam" id="NF003346">
    <property type="entry name" value="PRK04366.1"/>
    <property type="match status" value="1"/>
</dbReference>
<dbReference type="Gene3D" id="3.40.640.10">
    <property type="entry name" value="Type I PLP-dependent aspartate aminotransferase-like (Major domain)"/>
    <property type="match status" value="2"/>
</dbReference>